<dbReference type="Pfam" id="PF07669">
    <property type="entry name" value="Eco57I"/>
    <property type="match status" value="1"/>
</dbReference>
<dbReference type="Gene3D" id="3.40.50.150">
    <property type="entry name" value="Vaccinia Virus protein VP39"/>
    <property type="match status" value="1"/>
</dbReference>
<dbReference type="InterPro" id="IPR050953">
    <property type="entry name" value="N4_N6_ade-DNA_methylase"/>
</dbReference>
<evidence type="ECO:0000256" key="6">
    <source>
        <dbReference type="ARBA" id="ARBA00023125"/>
    </source>
</evidence>
<comment type="caution">
    <text evidence="10">The sequence shown here is derived from an EMBL/GenBank/DDBJ whole genome shotgun (WGS) entry which is preliminary data.</text>
</comment>
<dbReference type="InterPro" id="IPR002052">
    <property type="entry name" value="DNA_methylase_N6_adenine_CS"/>
</dbReference>
<keyword evidence="5" id="KW-0680">Restriction system</keyword>
<accession>A0A0W0ZLJ0</accession>
<dbReference type="GO" id="GO:0009307">
    <property type="term" value="P:DNA restriction-modification system"/>
    <property type="evidence" value="ECO:0007669"/>
    <property type="project" value="UniProtKB-KW"/>
</dbReference>
<keyword evidence="4" id="KW-0949">S-adenosyl-L-methionine</keyword>
<keyword evidence="11" id="KW-1185">Reference proteome</keyword>
<dbReference type="PRINTS" id="PR00507">
    <property type="entry name" value="N12N6MTFRASE"/>
</dbReference>
<keyword evidence="10" id="KW-0378">Hydrolase</keyword>
<keyword evidence="2" id="KW-0489">Methyltransferase</keyword>
<dbReference type="PATRIC" id="fig|45074.5.peg.88"/>
<evidence type="ECO:0000256" key="3">
    <source>
        <dbReference type="ARBA" id="ARBA00022679"/>
    </source>
</evidence>
<dbReference type="PROSITE" id="PS00092">
    <property type="entry name" value="N6_MTASE"/>
    <property type="match status" value="1"/>
</dbReference>
<dbReference type="GO" id="GO:0032259">
    <property type="term" value="P:methylation"/>
    <property type="evidence" value="ECO:0007669"/>
    <property type="project" value="UniProtKB-KW"/>
</dbReference>
<reference evidence="10 11" key="1">
    <citation type="submission" date="2015-11" db="EMBL/GenBank/DDBJ databases">
        <title>Genomic analysis of 38 Legionella species identifies large and diverse effector repertoires.</title>
        <authorList>
            <person name="Burstein D."/>
            <person name="Amaro F."/>
            <person name="Zusman T."/>
            <person name="Lifshitz Z."/>
            <person name="Cohen O."/>
            <person name="Gilbert J.A."/>
            <person name="Pupko T."/>
            <person name="Shuman H.A."/>
            <person name="Segal G."/>
        </authorList>
    </citation>
    <scope>NUCLEOTIDE SEQUENCE [LARGE SCALE GENOMIC DNA]</scope>
    <source>
        <strain evidence="10 11">SC-63-C7</strain>
    </source>
</reference>
<dbReference type="RefSeq" id="WP_058512573.1">
    <property type="nucleotide sequence ID" value="NZ_CAAAIH010000040.1"/>
</dbReference>
<dbReference type="SUPFAM" id="SSF53335">
    <property type="entry name" value="S-adenosyl-L-methionine-dependent methyltransferases"/>
    <property type="match status" value="1"/>
</dbReference>
<dbReference type="InterPro" id="IPR029063">
    <property type="entry name" value="SAM-dependent_MTases_sf"/>
</dbReference>
<dbReference type="AlphaFoldDB" id="A0A0W0ZLJ0"/>
<evidence type="ECO:0000313" key="10">
    <source>
        <dbReference type="EMBL" id="KTD69997.1"/>
    </source>
</evidence>
<dbReference type="InterPro" id="IPR011639">
    <property type="entry name" value="MethylTrfase_TaqI-like_dom"/>
</dbReference>
<dbReference type="PANTHER" id="PTHR33841">
    <property type="entry name" value="DNA METHYLTRANSFERASE YEEA-RELATED"/>
    <property type="match status" value="1"/>
</dbReference>
<dbReference type="EC" id="2.1.1.72" evidence="1"/>
<evidence type="ECO:0000313" key="11">
    <source>
        <dbReference type="Proteomes" id="UP000054703"/>
    </source>
</evidence>
<dbReference type="InterPro" id="IPR023135">
    <property type="entry name" value="N6_DNA_MeTrfase_TaqI_C"/>
</dbReference>
<feature type="domain" description="TaqI-like C-terminal specificity" evidence="9">
    <location>
        <begin position="821"/>
        <end position="947"/>
    </location>
</feature>
<keyword evidence="6" id="KW-0238">DNA-binding</keyword>
<organism evidence="10 11">
    <name type="scientific">Legionella santicrucis</name>
    <dbReference type="NCBI Taxonomy" id="45074"/>
    <lineage>
        <taxon>Bacteria</taxon>
        <taxon>Pseudomonadati</taxon>
        <taxon>Pseudomonadota</taxon>
        <taxon>Gammaproteobacteria</taxon>
        <taxon>Legionellales</taxon>
        <taxon>Legionellaceae</taxon>
        <taxon>Legionella</taxon>
    </lineage>
</organism>
<evidence type="ECO:0000256" key="5">
    <source>
        <dbReference type="ARBA" id="ARBA00022747"/>
    </source>
</evidence>
<dbReference type="GO" id="GO:0016787">
    <property type="term" value="F:hydrolase activity"/>
    <property type="evidence" value="ECO:0007669"/>
    <property type="project" value="UniProtKB-KW"/>
</dbReference>
<dbReference type="InterPro" id="IPR025931">
    <property type="entry name" value="TaqI_C"/>
</dbReference>
<dbReference type="EMBL" id="LNYU01000003">
    <property type="protein sequence ID" value="KTD69997.1"/>
    <property type="molecule type" value="Genomic_DNA"/>
</dbReference>
<evidence type="ECO:0000256" key="1">
    <source>
        <dbReference type="ARBA" id="ARBA00011900"/>
    </source>
</evidence>
<dbReference type="GO" id="GO:0003677">
    <property type="term" value="F:DNA binding"/>
    <property type="evidence" value="ECO:0007669"/>
    <property type="project" value="UniProtKB-KW"/>
</dbReference>
<dbReference type="OrthoDB" id="9782445at2"/>
<protein>
    <recommendedName>
        <fullName evidence="1">site-specific DNA-methyltransferase (adenine-specific)</fullName>
        <ecNumber evidence="1">2.1.1.72</ecNumber>
    </recommendedName>
</protein>
<evidence type="ECO:0000256" key="7">
    <source>
        <dbReference type="ARBA" id="ARBA00047942"/>
    </source>
</evidence>
<proteinExistence type="predicted"/>
<evidence type="ECO:0000259" key="9">
    <source>
        <dbReference type="Pfam" id="PF12950"/>
    </source>
</evidence>
<evidence type="ECO:0000259" key="8">
    <source>
        <dbReference type="Pfam" id="PF07669"/>
    </source>
</evidence>
<keyword evidence="3" id="KW-0808">Transferase</keyword>
<name>A0A0W0ZLJ0_9GAMM</name>
<feature type="domain" description="Type II methyltransferase M.TaqI-like" evidence="8">
    <location>
        <begin position="498"/>
        <end position="707"/>
    </location>
</feature>
<dbReference type="Proteomes" id="UP000054703">
    <property type="component" value="Unassembled WGS sequence"/>
</dbReference>
<evidence type="ECO:0000256" key="4">
    <source>
        <dbReference type="ARBA" id="ARBA00022691"/>
    </source>
</evidence>
<dbReference type="Gene3D" id="3.90.220.10">
    <property type="entry name" value="Adenine-n6-DNA-methyltransferase Taqi, Chain A, domain 2"/>
    <property type="match status" value="1"/>
</dbReference>
<sequence length="1031" mass="120689">MKKKAAIKIVENTLHNRFDEARYFEFTKNIFKKFNIVNESIISDSEYISKIELLASYTDVNNRHIDIMVANLHKTSSLERVRVGLRNTIAKLLHNSDRDAALVAYVSPSNEDWRLSLVSIEYSLNHGNRIELGTANSNTFLVGENEKCHTAQEQFVPVLENDICPTLNTISEIFSKEKVTNEFYDKYLNLFLTLKEEIDKIKDKDEEVRKEFEKKNVETHLFARKLLGQIVFLYFLQKKGWLGVKVNENWGTGSKSFLRDLFDRKRENQNFFNDILEPMLYEALRLKRHSDYYRLFDCRIPFLNSGLFDPINNYRWQNIKLLIPDELFSNKLPDKKNNIGTGILDIFDLYNFTVKEDEPLEHEVGVDPEMLGKVFEKLLEIKDRKSKCAYYTPREVVQYMCQESLSLYLGAIFKHSIPKREIEQLIKLHISSKAIQNNAMLIDEILKNISICDPAVGSGEFLIGIMHEIVNLRLLLTRWMKIDDEHSSYNLKFNTIQNCLFGVDIDQGAVEIARLRLWLSLVVDEVDIKQVKPLPNLDYKVVLGDSLLNVKDKKLEISLLKKLKNIKLKYFNENQFKIKKQYQEEILELINKITNGIKKFDFEAYFSEVFEEKKGFDIVIANPPYKIVYDDHLKEQLEEIYPTFKRNNDISIAFYECGLNLLAYGGVLTYISSNTFLNGDYFKDFRKLLTKQMVIKEILDFKESRIFEDPTVFVCTISCQKQKEIEFPYEYCLNTPINSFSEILKNKVSIKEPSTNNLKVDNSLYLKLMNLKNVRQAKEILHIKDVGFNYWTKGRGKQRGGDSIGNRVFYSGNLKDKRDIPFLKGRNIFRYYIKETTNFLKHNFESYLNPEKDTFRFTKSLLETNPKIIYRQTANKIIATLDTSGYYLDRTVHLIAIKDKYSQIDIKYILGLLNSSLFNYLYADIAQEGEKRTFAQVKTTYLKRLPIKFEKSEYQESLIALVDKIMEITKAPDYLENPIKIDKVHTCEKQINILVYKIYSLTPEEIKVVELSNNLIEHSKKSIKKKRISAI</sequence>
<gene>
    <name evidence="10" type="ORF">Lsan_0081</name>
</gene>
<dbReference type="GO" id="GO:0009007">
    <property type="term" value="F:site-specific DNA-methyltransferase (adenine-specific) activity"/>
    <property type="evidence" value="ECO:0007669"/>
    <property type="project" value="UniProtKB-EC"/>
</dbReference>
<evidence type="ECO:0000256" key="2">
    <source>
        <dbReference type="ARBA" id="ARBA00022603"/>
    </source>
</evidence>
<dbReference type="Pfam" id="PF12950">
    <property type="entry name" value="TaqI_C"/>
    <property type="match status" value="1"/>
</dbReference>
<dbReference type="STRING" id="45074.Lsan_0081"/>
<comment type="catalytic activity">
    <reaction evidence="7">
        <text>a 2'-deoxyadenosine in DNA + S-adenosyl-L-methionine = an N(6)-methyl-2'-deoxyadenosine in DNA + S-adenosyl-L-homocysteine + H(+)</text>
        <dbReference type="Rhea" id="RHEA:15197"/>
        <dbReference type="Rhea" id="RHEA-COMP:12418"/>
        <dbReference type="Rhea" id="RHEA-COMP:12419"/>
        <dbReference type="ChEBI" id="CHEBI:15378"/>
        <dbReference type="ChEBI" id="CHEBI:57856"/>
        <dbReference type="ChEBI" id="CHEBI:59789"/>
        <dbReference type="ChEBI" id="CHEBI:90615"/>
        <dbReference type="ChEBI" id="CHEBI:90616"/>
        <dbReference type="EC" id="2.1.1.72"/>
    </reaction>
</comment>
<dbReference type="PANTHER" id="PTHR33841:SF1">
    <property type="entry name" value="DNA METHYLTRANSFERASE A"/>
    <property type="match status" value="1"/>
</dbReference>